<evidence type="ECO:0000256" key="5">
    <source>
        <dbReference type="ARBA" id="ARBA00023242"/>
    </source>
</evidence>
<keyword evidence="8" id="KW-1185">Reference proteome</keyword>
<keyword evidence="4" id="KW-0234">DNA repair</keyword>
<dbReference type="AlphaFoldDB" id="A0A9P4HAJ7"/>
<comment type="similarity">
    <text evidence="2">Belongs to the rad1 family.</text>
</comment>
<gene>
    <name evidence="7" type="ORF">EK21DRAFT_65335</name>
</gene>
<name>A0A9P4HAJ7_9PLEO</name>
<sequence length="382" mass="41500">MDEDDAPVLMAVSSSARQLFMLLRCIAFSNKAHVTISEEGLKVAVDEASVMEASAFLDTSLFTTYNYHAPTPPPDREISDSEDESQDPSTSPNFQISLPALLETLQIFGLTDLNTTKPPWARDNPYPTSTAFSNNVLGMNNLCRISYDAPGTPLSVILTEASIRTTCDLTTYEPDYADEIPFDRQSLAFKTIMRGSWLHDAISELSSTSPERLTMYAKMVKGKPFLALSSSGTLGSARVEFNNQPHHPSAFRTPASTNPNSHLGPDANEPPTSLLETFQLSNPHSILRSSYKFSFIQKAARAMSVSTKVSVRVDTQGVLSLQFMVEVEGSGSGDGGKVSFVDFRYVPLVEEDEDGEGGEGDETTVTNGDAFGEDGGSDEDML</sequence>
<dbReference type="SUPFAM" id="SSF55979">
    <property type="entry name" value="DNA clamp"/>
    <property type="match status" value="1"/>
</dbReference>
<dbReference type="GO" id="GO:0006281">
    <property type="term" value="P:DNA repair"/>
    <property type="evidence" value="ECO:0007669"/>
    <property type="project" value="UniProtKB-KW"/>
</dbReference>
<proteinExistence type="inferred from homology"/>
<dbReference type="Gene3D" id="3.70.10.10">
    <property type="match status" value="1"/>
</dbReference>
<evidence type="ECO:0000313" key="8">
    <source>
        <dbReference type="Proteomes" id="UP000799777"/>
    </source>
</evidence>
<keyword evidence="3" id="KW-0227">DNA damage</keyword>
<dbReference type="OrthoDB" id="337581at2759"/>
<comment type="caution">
    <text evidence="7">The sequence shown here is derived from an EMBL/GenBank/DDBJ whole genome shotgun (WGS) entry which is preliminary data.</text>
</comment>
<dbReference type="PANTHER" id="PTHR10870">
    <property type="entry name" value="CELL CYCLE CHECKPOINT PROTEIN RAD1"/>
    <property type="match status" value="1"/>
</dbReference>
<dbReference type="PRINTS" id="PR01245">
    <property type="entry name" value="RAD1REC1"/>
</dbReference>
<comment type="subcellular location">
    <subcellularLocation>
        <location evidence="1">Nucleus</location>
    </subcellularLocation>
</comment>
<feature type="region of interest" description="Disordered" evidence="6">
    <location>
        <begin position="350"/>
        <end position="382"/>
    </location>
</feature>
<feature type="compositionally biased region" description="Acidic residues" evidence="6">
    <location>
        <begin position="350"/>
        <end position="362"/>
    </location>
</feature>
<evidence type="ECO:0000256" key="4">
    <source>
        <dbReference type="ARBA" id="ARBA00023204"/>
    </source>
</evidence>
<dbReference type="EMBL" id="ML978189">
    <property type="protein sequence ID" value="KAF2030537.1"/>
    <property type="molecule type" value="Genomic_DNA"/>
</dbReference>
<evidence type="ECO:0000256" key="3">
    <source>
        <dbReference type="ARBA" id="ARBA00022763"/>
    </source>
</evidence>
<keyword evidence="5" id="KW-0539">Nucleus</keyword>
<feature type="region of interest" description="Disordered" evidence="6">
    <location>
        <begin position="68"/>
        <end position="93"/>
    </location>
</feature>
<dbReference type="GO" id="GO:0030896">
    <property type="term" value="C:checkpoint clamp complex"/>
    <property type="evidence" value="ECO:0007669"/>
    <property type="project" value="TreeGrafter"/>
</dbReference>
<dbReference type="Pfam" id="PF02144">
    <property type="entry name" value="Rad1"/>
    <property type="match status" value="1"/>
</dbReference>
<feature type="compositionally biased region" description="Acidic residues" evidence="6">
    <location>
        <begin position="371"/>
        <end position="382"/>
    </location>
</feature>
<dbReference type="InterPro" id="IPR003021">
    <property type="entry name" value="Rad1_Rec1_Rad17"/>
</dbReference>
<evidence type="ECO:0000313" key="7">
    <source>
        <dbReference type="EMBL" id="KAF2030537.1"/>
    </source>
</evidence>
<feature type="region of interest" description="Disordered" evidence="6">
    <location>
        <begin position="238"/>
        <end position="273"/>
    </location>
</feature>
<protein>
    <submittedName>
        <fullName evidence="7">Rad1-domain-containing protein</fullName>
    </submittedName>
</protein>
<accession>A0A9P4HAJ7</accession>
<organism evidence="7 8">
    <name type="scientific">Setomelanomma holmii</name>
    <dbReference type="NCBI Taxonomy" id="210430"/>
    <lineage>
        <taxon>Eukaryota</taxon>
        <taxon>Fungi</taxon>
        <taxon>Dikarya</taxon>
        <taxon>Ascomycota</taxon>
        <taxon>Pezizomycotina</taxon>
        <taxon>Dothideomycetes</taxon>
        <taxon>Pleosporomycetidae</taxon>
        <taxon>Pleosporales</taxon>
        <taxon>Pleosporineae</taxon>
        <taxon>Phaeosphaeriaceae</taxon>
        <taxon>Setomelanomma</taxon>
    </lineage>
</organism>
<reference evidence="7" key="1">
    <citation type="journal article" date="2020" name="Stud. Mycol.">
        <title>101 Dothideomycetes genomes: a test case for predicting lifestyles and emergence of pathogens.</title>
        <authorList>
            <person name="Haridas S."/>
            <person name="Albert R."/>
            <person name="Binder M."/>
            <person name="Bloem J."/>
            <person name="Labutti K."/>
            <person name="Salamov A."/>
            <person name="Andreopoulos B."/>
            <person name="Baker S."/>
            <person name="Barry K."/>
            <person name="Bills G."/>
            <person name="Bluhm B."/>
            <person name="Cannon C."/>
            <person name="Castanera R."/>
            <person name="Culley D."/>
            <person name="Daum C."/>
            <person name="Ezra D."/>
            <person name="Gonzalez J."/>
            <person name="Henrissat B."/>
            <person name="Kuo A."/>
            <person name="Liang C."/>
            <person name="Lipzen A."/>
            <person name="Lutzoni F."/>
            <person name="Magnuson J."/>
            <person name="Mondo S."/>
            <person name="Nolan M."/>
            <person name="Ohm R."/>
            <person name="Pangilinan J."/>
            <person name="Park H.-J."/>
            <person name="Ramirez L."/>
            <person name="Alfaro M."/>
            <person name="Sun H."/>
            <person name="Tritt A."/>
            <person name="Yoshinaga Y."/>
            <person name="Zwiers L.-H."/>
            <person name="Turgeon B."/>
            <person name="Goodwin S."/>
            <person name="Spatafora J."/>
            <person name="Crous P."/>
            <person name="Grigoriev I."/>
        </authorList>
    </citation>
    <scope>NUCLEOTIDE SEQUENCE</scope>
    <source>
        <strain evidence="7">CBS 110217</strain>
    </source>
</reference>
<dbReference type="FunFam" id="3.70.10.10:FF:000014">
    <property type="entry name" value="DNA repair protein Rad1, putative"/>
    <property type="match status" value="1"/>
</dbReference>
<evidence type="ECO:0000256" key="1">
    <source>
        <dbReference type="ARBA" id="ARBA00004123"/>
    </source>
</evidence>
<evidence type="ECO:0000256" key="2">
    <source>
        <dbReference type="ARBA" id="ARBA00010991"/>
    </source>
</evidence>
<evidence type="ECO:0000256" key="6">
    <source>
        <dbReference type="SAM" id="MobiDB-lite"/>
    </source>
</evidence>
<dbReference type="GO" id="GO:0000077">
    <property type="term" value="P:DNA damage checkpoint signaling"/>
    <property type="evidence" value="ECO:0007669"/>
    <property type="project" value="InterPro"/>
</dbReference>
<dbReference type="PANTHER" id="PTHR10870:SF0">
    <property type="entry name" value="CELL CYCLE CHECKPOINT PROTEIN RAD1"/>
    <property type="match status" value="1"/>
</dbReference>
<dbReference type="InterPro" id="IPR046938">
    <property type="entry name" value="DNA_clamp_sf"/>
</dbReference>
<dbReference type="Proteomes" id="UP000799777">
    <property type="component" value="Unassembled WGS sequence"/>
</dbReference>